<dbReference type="AlphaFoldDB" id="A0A8J3Z474"/>
<dbReference type="SUPFAM" id="SSF160631">
    <property type="entry name" value="SMI1/KNR4-like"/>
    <property type="match status" value="1"/>
</dbReference>
<keyword evidence="3" id="KW-1185">Reference proteome</keyword>
<feature type="domain" description="Knr4/Smi1-like" evidence="1">
    <location>
        <begin position="22"/>
        <end position="133"/>
    </location>
</feature>
<evidence type="ECO:0000259" key="1">
    <source>
        <dbReference type="SMART" id="SM00860"/>
    </source>
</evidence>
<sequence>MLVTRVRELVDEFPALFRLLPGLSVAEVDALAGRIGLPLPDDVRELLAVTRGIAVGPDDVYVERFDDPDDRSAYHRTVVGWPAHPWVLSSDGGRGAFLVSIHPGSGAWGPVFHSSNLTSYAVQAPSLGAYLDQWGAAARSVNVQEELDGLGLELPEGTDPWTDKEFMSVALDAIVDFRNVDTVPARVLTSAAARASADGSVAELAAGLDDAWLVVDLGGDVPARFALSLSERDEAVPTRCPGDSTVFAVRMRHPGKAVEVAARHS</sequence>
<protein>
    <recommendedName>
        <fullName evidence="1">Knr4/Smi1-like domain-containing protein</fullName>
    </recommendedName>
</protein>
<dbReference type="InterPro" id="IPR018958">
    <property type="entry name" value="Knr4/Smi1-like_dom"/>
</dbReference>
<dbReference type="EMBL" id="BOPG01000012">
    <property type="protein sequence ID" value="GIJ54698.1"/>
    <property type="molecule type" value="Genomic_DNA"/>
</dbReference>
<dbReference type="RefSeq" id="WP_203990191.1">
    <property type="nucleotide sequence ID" value="NZ_BOPG01000012.1"/>
</dbReference>
<dbReference type="Pfam" id="PF09346">
    <property type="entry name" value="SMI1_KNR4"/>
    <property type="match status" value="1"/>
</dbReference>
<proteinExistence type="predicted"/>
<gene>
    <name evidence="2" type="ORF">Vau01_022140</name>
</gene>
<dbReference type="Proteomes" id="UP000612585">
    <property type="component" value="Unassembled WGS sequence"/>
</dbReference>
<dbReference type="SMART" id="SM00860">
    <property type="entry name" value="SMI1_KNR4"/>
    <property type="match status" value="1"/>
</dbReference>
<name>A0A8J3Z474_9ACTN</name>
<comment type="caution">
    <text evidence="2">The sequence shown here is derived from an EMBL/GenBank/DDBJ whole genome shotgun (WGS) entry which is preliminary data.</text>
</comment>
<dbReference type="InterPro" id="IPR037883">
    <property type="entry name" value="Knr4/Smi1-like_sf"/>
</dbReference>
<reference evidence="2" key="1">
    <citation type="submission" date="2021-01" db="EMBL/GenBank/DDBJ databases">
        <title>Whole genome shotgun sequence of Virgisporangium aurantiacum NBRC 16421.</title>
        <authorList>
            <person name="Komaki H."/>
            <person name="Tamura T."/>
        </authorList>
    </citation>
    <scope>NUCLEOTIDE SEQUENCE</scope>
    <source>
        <strain evidence="2">NBRC 16421</strain>
    </source>
</reference>
<accession>A0A8J3Z474</accession>
<evidence type="ECO:0000313" key="3">
    <source>
        <dbReference type="Proteomes" id="UP000612585"/>
    </source>
</evidence>
<evidence type="ECO:0000313" key="2">
    <source>
        <dbReference type="EMBL" id="GIJ54698.1"/>
    </source>
</evidence>
<organism evidence="2 3">
    <name type="scientific">Virgisporangium aurantiacum</name>
    <dbReference type="NCBI Taxonomy" id="175570"/>
    <lineage>
        <taxon>Bacteria</taxon>
        <taxon>Bacillati</taxon>
        <taxon>Actinomycetota</taxon>
        <taxon>Actinomycetes</taxon>
        <taxon>Micromonosporales</taxon>
        <taxon>Micromonosporaceae</taxon>
        <taxon>Virgisporangium</taxon>
    </lineage>
</organism>